<protein>
    <submittedName>
        <fullName evidence="1">Uncharacterized protein</fullName>
    </submittedName>
</protein>
<evidence type="ECO:0000313" key="2">
    <source>
        <dbReference type="Proteomes" id="UP000796104"/>
    </source>
</evidence>
<name>A0AAX2UNW4_AERVE</name>
<reference evidence="1" key="1">
    <citation type="submission" date="2017-10" db="EMBL/GenBank/DDBJ databases">
        <authorList>
            <person name="Colston S.M."/>
            <person name="Graf J."/>
        </authorList>
    </citation>
    <scope>NUCLEOTIDE SEQUENCE</scope>
    <source>
        <strain evidence="1">BAQ071013-135</strain>
    </source>
</reference>
<accession>A0AAX2UNW4</accession>
<sequence>MVALFFGDFMADTNTINVVAISLATKQPVMLMGSLTQNALHIIELTQLPASIPKLRESIAKLRTKLAKAGRDVTIYTEDPTGLLRDCGYQLRLDSVAPADSRPLVSIALERYRALTSVNGIQYPGGDNSAYRISDSVINIKLNDMGKTVYEVDWANIKDGTRIMLLLIYGAMCQGPMQADYLRRMFAAMDAGASAAKASNGFLAATVGYDRLQQSKFPAAAQPGETL</sequence>
<reference evidence="1" key="2">
    <citation type="journal article" date="2019" name="PLoS ONE">
        <title>Identification and characterization of putative Aeromonas spp. T3SS effectors.</title>
        <authorList>
            <person name="Rangel L.T."/>
            <person name="Marden J."/>
            <person name="Colston S."/>
            <person name="Setubal J.C."/>
            <person name="Graf J."/>
            <person name="Gogarten J.P."/>
        </authorList>
    </citation>
    <scope>NUCLEOTIDE SEQUENCE</scope>
    <source>
        <strain evidence="1">BAQ071013-135</strain>
    </source>
</reference>
<proteinExistence type="predicted"/>
<comment type="caution">
    <text evidence="1">The sequence shown here is derived from an EMBL/GenBank/DDBJ whole genome shotgun (WGS) entry which is preliminary data.</text>
</comment>
<evidence type="ECO:0000313" key="1">
    <source>
        <dbReference type="EMBL" id="TND51974.1"/>
    </source>
</evidence>
<dbReference type="Proteomes" id="UP000796104">
    <property type="component" value="Unassembled WGS sequence"/>
</dbReference>
<organism evidence="1 2">
    <name type="scientific">Aeromonas veronii</name>
    <dbReference type="NCBI Taxonomy" id="654"/>
    <lineage>
        <taxon>Bacteria</taxon>
        <taxon>Pseudomonadati</taxon>
        <taxon>Pseudomonadota</taxon>
        <taxon>Gammaproteobacteria</taxon>
        <taxon>Aeromonadales</taxon>
        <taxon>Aeromonadaceae</taxon>
        <taxon>Aeromonas</taxon>
    </lineage>
</organism>
<dbReference type="AlphaFoldDB" id="A0AAX2UNW4"/>
<gene>
    <name evidence="1" type="ORF">CF123_17810</name>
</gene>
<dbReference type="EMBL" id="PDXJ01000025">
    <property type="protein sequence ID" value="TND51974.1"/>
    <property type="molecule type" value="Genomic_DNA"/>
</dbReference>